<feature type="domain" description="Rhodanese" evidence="2">
    <location>
        <begin position="63"/>
        <end position="115"/>
    </location>
</feature>
<organism evidence="3 4">
    <name type="scientific">Parasphingorhabdus marina DSM 22363</name>
    <dbReference type="NCBI Taxonomy" id="1123272"/>
    <lineage>
        <taxon>Bacteria</taxon>
        <taxon>Pseudomonadati</taxon>
        <taxon>Pseudomonadota</taxon>
        <taxon>Alphaproteobacteria</taxon>
        <taxon>Sphingomonadales</taxon>
        <taxon>Sphingomonadaceae</taxon>
        <taxon>Parasphingorhabdus</taxon>
    </lineage>
</organism>
<keyword evidence="1" id="KW-0732">Signal</keyword>
<dbReference type="InterPro" id="IPR001763">
    <property type="entry name" value="Rhodanese-like_dom"/>
</dbReference>
<dbReference type="Proteomes" id="UP000185192">
    <property type="component" value="Unassembled WGS sequence"/>
</dbReference>
<evidence type="ECO:0000259" key="2">
    <source>
        <dbReference type="PROSITE" id="PS50206"/>
    </source>
</evidence>
<dbReference type="STRING" id="1123272.SAMN02745824_3388"/>
<dbReference type="CDD" id="cd00158">
    <property type="entry name" value="RHOD"/>
    <property type="match status" value="1"/>
</dbReference>
<dbReference type="InterPro" id="IPR036873">
    <property type="entry name" value="Rhodanese-like_dom_sf"/>
</dbReference>
<accession>A0A1N6HNW0</accession>
<sequence>MRHVFGLALALMVIALAPVHAEEVQVPANPQVDYRGFVEMAAGLQDYRSKRLVDLATFRQLAAQPDAIILDTRSAAAFQTGHISGAVNLPFSDFTEEKLAEVIGDKNRPILIYCNNNFSDNMRPVRLKSAPLALNIPTFINLHGYGYENIHELADVVSIRDPDLAWKSAAVFAPR</sequence>
<dbReference type="Gene3D" id="3.40.250.10">
    <property type="entry name" value="Rhodanese-like domain"/>
    <property type="match status" value="1"/>
</dbReference>
<proteinExistence type="predicted"/>
<name>A0A1N6HNW0_9SPHN</name>
<protein>
    <submittedName>
        <fullName evidence="3">Rhodanese-like domain-containing protein</fullName>
    </submittedName>
</protein>
<dbReference type="OrthoDB" id="9807812at2"/>
<dbReference type="Pfam" id="PF00581">
    <property type="entry name" value="Rhodanese"/>
    <property type="match status" value="1"/>
</dbReference>
<dbReference type="EMBL" id="FSQW01000002">
    <property type="protein sequence ID" value="SIO21538.1"/>
    <property type="molecule type" value="Genomic_DNA"/>
</dbReference>
<gene>
    <name evidence="3" type="ORF">SAMN02745824_3388</name>
</gene>
<dbReference type="PROSITE" id="PS50206">
    <property type="entry name" value="RHODANESE_3"/>
    <property type="match status" value="1"/>
</dbReference>
<evidence type="ECO:0000313" key="3">
    <source>
        <dbReference type="EMBL" id="SIO21538.1"/>
    </source>
</evidence>
<reference evidence="4" key="1">
    <citation type="submission" date="2016-11" db="EMBL/GenBank/DDBJ databases">
        <authorList>
            <person name="Varghese N."/>
            <person name="Submissions S."/>
        </authorList>
    </citation>
    <scope>NUCLEOTIDE SEQUENCE [LARGE SCALE GENOMIC DNA]</scope>
    <source>
        <strain evidence="4">DSM 22363</strain>
    </source>
</reference>
<evidence type="ECO:0000313" key="4">
    <source>
        <dbReference type="Proteomes" id="UP000185192"/>
    </source>
</evidence>
<dbReference type="SMART" id="SM00450">
    <property type="entry name" value="RHOD"/>
    <property type="match status" value="1"/>
</dbReference>
<feature type="chain" id="PRO_5012275007" evidence="1">
    <location>
        <begin position="22"/>
        <end position="175"/>
    </location>
</feature>
<feature type="signal peptide" evidence="1">
    <location>
        <begin position="1"/>
        <end position="21"/>
    </location>
</feature>
<dbReference type="AlphaFoldDB" id="A0A1N6HNW0"/>
<evidence type="ECO:0000256" key="1">
    <source>
        <dbReference type="SAM" id="SignalP"/>
    </source>
</evidence>
<dbReference type="SUPFAM" id="SSF52821">
    <property type="entry name" value="Rhodanese/Cell cycle control phosphatase"/>
    <property type="match status" value="1"/>
</dbReference>
<keyword evidence="4" id="KW-1185">Reference proteome</keyword>